<evidence type="ECO:0000313" key="2">
    <source>
        <dbReference type="Proteomes" id="UP001183420"/>
    </source>
</evidence>
<gene>
    <name evidence="1" type="ORF">RNC47_26045</name>
</gene>
<evidence type="ECO:0000313" key="1">
    <source>
        <dbReference type="EMBL" id="MDT0321800.1"/>
    </source>
</evidence>
<dbReference type="Proteomes" id="UP001183420">
    <property type="component" value="Unassembled WGS sequence"/>
</dbReference>
<keyword evidence="2" id="KW-1185">Reference proteome</keyword>
<reference evidence="2" key="1">
    <citation type="submission" date="2023-07" db="EMBL/GenBank/DDBJ databases">
        <title>30 novel species of actinomycetes from the DSMZ collection.</title>
        <authorList>
            <person name="Nouioui I."/>
        </authorList>
    </citation>
    <scope>NUCLEOTIDE SEQUENCE [LARGE SCALE GENOMIC DNA]</scope>
    <source>
        <strain evidence="2">DSM 44918</strain>
    </source>
</reference>
<dbReference type="InterPro" id="IPR029074">
    <property type="entry name" value="Imm49"/>
</dbReference>
<organism evidence="1 2">
    <name type="scientific">Streptomyces millisiae</name>
    <dbReference type="NCBI Taxonomy" id="3075542"/>
    <lineage>
        <taxon>Bacteria</taxon>
        <taxon>Bacillati</taxon>
        <taxon>Actinomycetota</taxon>
        <taxon>Actinomycetes</taxon>
        <taxon>Kitasatosporales</taxon>
        <taxon>Streptomycetaceae</taxon>
        <taxon>Streptomyces</taxon>
    </lineage>
</organism>
<accession>A0ABU2LW88</accession>
<proteinExistence type="predicted"/>
<comment type="caution">
    <text evidence="1">The sequence shown here is derived from an EMBL/GenBank/DDBJ whole genome shotgun (WGS) entry which is preliminary data.</text>
</comment>
<name>A0ABU2LW88_9ACTN</name>
<dbReference type="EMBL" id="JAVREM010000047">
    <property type="protein sequence ID" value="MDT0321800.1"/>
    <property type="molecule type" value="Genomic_DNA"/>
</dbReference>
<dbReference type="Pfam" id="PF15575">
    <property type="entry name" value="Imm49"/>
    <property type="match status" value="1"/>
</dbReference>
<sequence length="88" mass="9451">MDRIDYQPAALFRRLITGDHAAFGAALAEALAHHGAYWGGSAAPRARVALGPLAMASLAHERGFPVDPKQPYLPTYLVNGERVEVVPD</sequence>
<dbReference type="RefSeq" id="WP_311602082.1">
    <property type="nucleotide sequence ID" value="NZ_JAVREM010000047.1"/>
</dbReference>
<protein>
    <submittedName>
        <fullName evidence="1">Imm49 family immunity protein</fullName>
    </submittedName>
</protein>